<dbReference type="Proteomes" id="UP001274321">
    <property type="component" value="Unassembled WGS sequence"/>
</dbReference>
<evidence type="ECO:0000313" key="1">
    <source>
        <dbReference type="EMBL" id="MDX6806347.1"/>
    </source>
</evidence>
<name>A0ABU4RNE3_9HYPH</name>
<evidence type="ECO:0000313" key="2">
    <source>
        <dbReference type="Proteomes" id="UP001274321"/>
    </source>
</evidence>
<protein>
    <submittedName>
        <fullName evidence="1">Uncharacterized protein</fullName>
    </submittedName>
</protein>
<organism evidence="1 2">
    <name type="scientific">Terrihabitans rhizophilus</name>
    <dbReference type="NCBI Taxonomy" id="3092662"/>
    <lineage>
        <taxon>Bacteria</taxon>
        <taxon>Pseudomonadati</taxon>
        <taxon>Pseudomonadota</taxon>
        <taxon>Alphaproteobacteria</taxon>
        <taxon>Hyphomicrobiales</taxon>
        <taxon>Terrihabitans</taxon>
    </lineage>
</organism>
<dbReference type="RefSeq" id="WP_319844478.1">
    <property type="nucleotide sequence ID" value="NZ_JAXAFJ010000005.1"/>
</dbReference>
<accession>A0ABU4RNE3</accession>
<reference evidence="1 2" key="1">
    <citation type="submission" date="2023-11" db="EMBL/GenBank/DDBJ databases">
        <authorList>
            <person name="Bao R."/>
        </authorList>
    </citation>
    <scope>NUCLEOTIDE SEQUENCE [LARGE SCALE GENOMIC DNA]</scope>
    <source>
        <strain evidence="1 2">PJ23</strain>
    </source>
</reference>
<comment type="caution">
    <text evidence="1">The sequence shown here is derived from an EMBL/GenBank/DDBJ whole genome shotgun (WGS) entry which is preliminary data.</text>
</comment>
<dbReference type="EMBL" id="JAXAFJ010000005">
    <property type="protein sequence ID" value="MDX6806347.1"/>
    <property type="molecule type" value="Genomic_DNA"/>
</dbReference>
<keyword evidence="2" id="KW-1185">Reference proteome</keyword>
<gene>
    <name evidence="1" type="ORF">SCD90_09735</name>
</gene>
<sequence>MSNVVPLFSESKLYLQVGRLRASDGTSGDRYGVICVEADGRWHWWSEFFLTEATAHIEMRRLATEADMFFRPDVLAIGEWDGQPPRSAA</sequence>
<proteinExistence type="predicted"/>